<dbReference type="CDD" id="cd04301">
    <property type="entry name" value="NAT_SF"/>
    <property type="match status" value="1"/>
</dbReference>
<gene>
    <name evidence="2" type="ORF">K8V56_21615</name>
</gene>
<organism evidence="2 3">
    <name type="scientific">Sporosarcina psychrophila</name>
    <name type="common">Bacillus psychrophilus</name>
    <dbReference type="NCBI Taxonomy" id="1476"/>
    <lineage>
        <taxon>Bacteria</taxon>
        <taxon>Bacillati</taxon>
        <taxon>Bacillota</taxon>
        <taxon>Bacilli</taxon>
        <taxon>Bacillales</taxon>
        <taxon>Caryophanaceae</taxon>
        <taxon>Sporosarcina</taxon>
    </lineage>
</organism>
<dbReference type="Proteomes" id="UP000698173">
    <property type="component" value="Unassembled WGS sequence"/>
</dbReference>
<sequence>MTISLNPITKDEKQILLNLYSLYLHDLSEFTDNLEVSSNGSFEFDSFNLIWEREGLSPYLLRKEATIVGFLLLLERPFLTKDYDYSISDIFILKKYRRKGITISLLKTLFDQKKGKYYVLELVSNEPAVLFWKNVYRKLNIVFDEKKQTVDDEECLIQTFQI</sequence>
<dbReference type="Pfam" id="PF00583">
    <property type="entry name" value="Acetyltransf_1"/>
    <property type="match status" value="1"/>
</dbReference>
<proteinExistence type="predicted"/>
<dbReference type="EMBL" id="DYWT01000319">
    <property type="protein sequence ID" value="HJF34370.1"/>
    <property type="molecule type" value="Genomic_DNA"/>
</dbReference>
<reference evidence="2" key="2">
    <citation type="submission" date="2021-09" db="EMBL/GenBank/DDBJ databases">
        <authorList>
            <person name="Gilroy R."/>
        </authorList>
    </citation>
    <scope>NUCLEOTIDE SEQUENCE</scope>
    <source>
        <strain evidence="2">CHK171-7178</strain>
    </source>
</reference>
<evidence type="ECO:0000313" key="2">
    <source>
        <dbReference type="EMBL" id="HJF34370.1"/>
    </source>
</evidence>
<keyword evidence="2" id="KW-0012">Acyltransferase</keyword>
<evidence type="ECO:0000259" key="1">
    <source>
        <dbReference type="PROSITE" id="PS51186"/>
    </source>
</evidence>
<comment type="caution">
    <text evidence="2">The sequence shown here is derived from an EMBL/GenBank/DDBJ whole genome shotgun (WGS) entry which is preliminary data.</text>
</comment>
<dbReference type="PROSITE" id="PS51186">
    <property type="entry name" value="GNAT"/>
    <property type="match status" value="1"/>
</dbReference>
<dbReference type="InterPro" id="IPR016181">
    <property type="entry name" value="Acyl_CoA_acyltransferase"/>
</dbReference>
<feature type="domain" description="N-acetyltransferase" evidence="1">
    <location>
        <begin position="17"/>
        <end position="151"/>
    </location>
</feature>
<dbReference type="InterPro" id="IPR000182">
    <property type="entry name" value="GNAT_dom"/>
</dbReference>
<evidence type="ECO:0000313" key="3">
    <source>
        <dbReference type="Proteomes" id="UP000698173"/>
    </source>
</evidence>
<accession>A0A921G2Y0</accession>
<dbReference type="AlphaFoldDB" id="A0A921G2Y0"/>
<name>A0A921G2Y0_SPOPS</name>
<reference evidence="2" key="1">
    <citation type="journal article" date="2021" name="PeerJ">
        <title>Extensive microbial diversity within the chicken gut microbiome revealed by metagenomics and culture.</title>
        <authorList>
            <person name="Gilroy R."/>
            <person name="Ravi A."/>
            <person name="Getino M."/>
            <person name="Pursley I."/>
            <person name="Horton D.L."/>
            <person name="Alikhan N.F."/>
            <person name="Baker D."/>
            <person name="Gharbi K."/>
            <person name="Hall N."/>
            <person name="Watson M."/>
            <person name="Adriaenssens E.M."/>
            <person name="Foster-Nyarko E."/>
            <person name="Jarju S."/>
            <person name="Secka A."/>
            <person name="Antonio M."/>
            <person name="Oren A."/>
            <person name="Chaudhuri R.R."/>
            <person name="La Ragione R."/>
            <person name="Hildebrand F."/>
            <person name="Pallen M.J."/>
        </authorList>
    </citation>
    <scope>NUCLEOTIDE SEQUENCE</scope>
    <source>
        <strain evidence="2">CHK171-7178</strain>
    </source>
</reference>
<dbReference type="Gene3D" id="3.40.630.30">
    <property type="match status" value="1"/>
</dbReference>
<dbReference type="GO" id="GO:0016747">
    <property type="term" value="F:acyltransferase activity, transferring groups other than amino-acyl groups"/>
    <property type="evidence" value="ECO:0007669"/>
    <property type="project" value="InterPro"/>
</dbReference>
<keyword evidence="2" id="KW-0808">Transferase</keyword>
<protein>
    <submittedName>
        <fullName evidence="2">GNAT family N-acetyltransferase</fullName>
        <ecNumber evidence="2">2.3.1.-</ecNumber>
    </submittedName>
</protein>
<dbReference type="EC" id="2.3.1.-" evidence="2"/>
<dbReference type="SUPFAM" id="SSF55729">
    <property type="entry name" value="Acyl-CoA N-acyltransferases (Nat)"/>
    <property type="match status" value="1"/>
</dbReference>